<feature type="transmembrane region" description="Helical" evidence="8">
    <location>
        <begin position="666"/>
        <end position="687"/>
    </location>
</feature>
<evidence type="ECO:0000256" key="8">
    <source>
        <dbReference type="SAM" id="Phobius"/>
    </source>
</evidence>
<evidence type="ECO:0000259" key="10">
    <source>
        <dbReference type="Pfam" id="PF14703"/>
    </source>
</evidence>
<feature type="region of interest" description="Disordered" evidence="7">
    <location>
        <begin position="1525"/>
        <end position="1609"/>
    </location>
</feature>
<feature type="transmembrane region" description="Helical" evidence="8">
    <location>
        <begin position="1329"/>
        <end position="1349"/>
    </location>
</feature>
<evidence type="ECO:0000259" key="9">
    <source>
        <dbReference type="Pfam" id="PF04547"/>
    </source>
</evidence>
<dbReference type="Pfam" id="PF04547">
    <property type="entry name" value="Anoctamin"/>
    <property type="match status" value="1"/>
</dbReference>
<feature type="region of interest" description="Disordered" evidence="7">
    <location>
        <begin position="459"/>
        <end position="479"/>
    </location>
</feature>
<evidence type="ECO:0000256" key="3">
    <source>
        <dbReference type="ARBA" id="ARBA00022692"/>
    </source>
</evidence>
<feature type="transmembrane region" description="Helical" evidence="8">
    <location>
        <begin position="1886"/>
        <end position="1905"/>
    </location>
</feature>
<proteinExistence type="predicted"/>
<keyword evidence="6 8" id="KW-0472">Membrane</keyword>
<dbReference type="Proteomes" id="UP001165060">
    <property type="component" value="Unassembled WGS sequence"/>
</dbReference>
<dbReference type="EMBL" id="BRYB01002099">
    <property type="protein sequence ID" value="GMI39663.1"/>
    <property type="molecule type" value="Genomic_DNA"/>
</dbReference>
<comment type="caution">
    <text evidence="11">The sequence shown here is derived from an EMBL/GenBank/DDBJ whole genome shotgun (WGS) entry which is preliminary data.</text>
</comment>
<dbReference type="InterPro" id="IPR051143">
    <property type="entry name" value="TrkH_K-transport"/>
</dbReference>
<evidence type="ECO:0000256" key="5">
    <source>
        <dbReference type="ARBA" id="ARBA00023065"/>
    </source>
</evidence>
<feature type="transmembrane region" description="Helical" evidence="8">
    <location>
        <begin position="1013"/>
        <end position="1034"/>
    </location>
</feature>
<feature type="domain" description="Anoctamin transmembrane" evidence="9">
    <location>
        <begin position="1018"/>
        <end position="1222"/>
    </location>
</feature>
<feature type="transmembrane region" description="Helical" evidence="8">
    <location>
        <begin position="1824"/>
        <end position="1850"/>
    </location>
</feature>
<feature type="transmembrane region" description="Helical" evidence="8">
    <location>
        <begin position="1228"/>
        <end position="1252"/>
    </location>
</feature>
<feature type="compositionally biased region" description="Low complexity" evidence="7">
    <location>
        <begin position="463"/>
        <end position="473"/>
    </location>
</feature>
<keyword evidence="4 8" id="KW-1133">Transmembrane helix</keyword>
<evidence type="ECO:0008006" key="13">
    <source>
        <dbReference type="Google" id="ProtNLM"/>
    </source>
</evidence>
<feature type="transmembrane region" description="Helical" evidence="8">
    <location>
        <begin position="1112"/>
        <end position="1130"/>
    </location>
</feature>
<feature type="transmembrane region" description="Helical" evidence="8">
    <location>
        <begin position="1690"/>
        <end position="1712"/>
    </location>
</feature>
<evidence type="ECO:0000256" key="4">
    <source>
        <dbReference type="ARBA" id="ARBA00022989"/>
    </source>
</evidence>
<reference evidence="11 12" key="1">
    <citation type="journal article" date="2023" name="Commun. Biol.">
        <title>Genome analysis of Parmales, the sister group of diatoms, reveals the evolutionary specialization of diatoms from phago-mixotrophs to photoautotrophs.</title>
        <authorList>
            <person name="Ban H."/>
            <person name="Sato S."/>
            <person name="Yoshikawa S."/>
            <person name="Yamada K."/>
            <person name="Nakamura Y."/>
            <person name="Ichinomiya M."/>
            <person name="Sato N."/>
            <person name="Blanc-Mathieu R."/>
            <person name="Endo H."/>
            <person name="Kuwata A."/>
            <person name="Ogata H."/>
        </authorList>
    </citation>
    <scope>NUCLEOTIDE SEQUENCE [LARGE SCALE GENOMIC DNA]</scope>
</reference>
<gene>
    <name evidence="11" type="ORF">TeGR_g12573</name>
</gene>
<keyword evidence="2" id="KW-0813">Transport</keyword>
<feature type="transmembrane region" description="Helical" evidence="8">
    <location>
        <begin position="1749"/>
        <end position="1773"/>
    </location>
</feature>
<feature type="domain" description="CSC1/OSCA1-like cytosolic" evidence="10">
    <location>
        <begin position="490"/>
        <end position="654"/>
    </location>
</feature>
<dbReference type="Pfam" id="PF02386">
    <property type="entry name" value="TrkH"/>
    <property type="match status" value="2"/>
</dbReference>
<evidence type="ECO:0000256" key="6">
    <source>
        <dbReference type="ARBA" id="ARBA00023136"/>
    </source>
</evidence>
<feature type="transmembrane region" description="Helical" evidence="8">
    <location>
        <begin position="287"/>
        <end position="307"/>
    </location>
</feature>
<dbReference type="Pfam" id="PF14703">
    <property type="entry name" value="PHM7_cyt"/>
    <property type="match status" value="1"/>
</dbReference>
<evidence type="ECO:0000256" key="7">
    <source>
        <dbReference type="SAM" id="MobiDB-lite"/>
    </source>
</evidence>
<feature type="transmembrane region" description="Helical" evidence="8">
    <location>
        <begin position="1926"/>
        <end position="1949"/>
    </location>
</feature>
<feature type="transmembrane region" description="Helical" evidence="8">
    <location>
        <begin position="1630"/>
        <end position="1649"/>
    </location>
</feature>
<feature type="transmembrane region" description="Helical" evidence="8">
    <location>
        <begin position="202"/>
        <end position="226"/>
    </location>
</feature>
<feature type="transmembrane region" description="Helical" evidence="8">
    <location>
        <begin position="382"/>
        <end position="401"/>
    </location>
</feature>
<name>A0ABQ6N525_9STRA</name>
<keyword evidence="12" id="KW-1185">Reference proteome</keyword>
<accession>A0ABQ6N525</accession>
<feature type="region of interest" description="Disordered" evidence="7">
    <location>
        <begin position="1"/>
        <end position="25"/>
    </location>
</feature>
<dbReference type="InterPro" id="IPR049452">
    <property type="entry name" value="Anoctamin_TM"/>
</dbReference>
<feature type="transmembrane region" description="Helical" evidence="8">
    <location>
        <begin position="1175"/>
        <end position="1208"/>
    </location>
</feature>
<evidence type="ECO:0000313" key="11">
    <source>
        <dbReference type="EMBL" id="GMI39663.1"/>
    </source>
</evidence>
<protein>
    <recommendedName>
        <fullName evidence="13">CSC1/OSCA1-like 7TM region domain-containing protein</fullName>
    </recommendedName>
</protein>
<evidence type="ECO:0000313" key="12">
    <source>
        <dbReference type="Proteomes" id="UP001165060"/>
    </source>
</evidence>
<dbReference type="InterPro" id="IPR003445">
    <property type="entry name" value="Cat_transpt"/>
</dbReference>
<keyword evidence="3 8" id="KW-0812">Transmembrane</keyword>
<evidence type="ECO:0000256" key="1">
    <source>
        <dbReference type="ARBA" id="ARBA00004141"/>
    </source>
</evidence>
<organism evidence="11 12">
    <name type="scientific">Tetraparma gracilis</name>
    <dbReference type="NCBI Taxonomy" id="2962635"/>
    <lineage>
        <taxon>Eukaryota</taxon>
        <taxon>Sar</taxon>
        <taxon>Stramenopiles</taxon>
        <taxon>Ochrophyta</taxon>
        <taxon>Bolidophyceae</taxon>
        <taxon>Parmales</taxon>
        <taxon>Triparmaceae</taxon>
        <taxon>Tetraparma</taxon>
    </lineage>
</organism>
<dbReference type="PANTHER" id="PTHR31064:SF30">
    <property type="entry name" value="HIGH-AFFINITY POTASSIUM TRANSPORT PROTEIN-RELATED"/>
    <property type="match status" value="1"/>
</dbReference>
<feature type="transmembrane region" description="Helical" evidence="8">
    <location>
        <begin position="407"/>
        <end position="429"/>
    </location>
</feature>
<feature type="compositionally biased region" description="Polar residues" evidence="7">
    <location>
        <begin position="1"/>
        <end position="14"/>
    </location>
</feature>
<comment type="subcellular location">
    <subcellularLocation>
        <location evidence="1">Membrane</location>
        <topology evidence="1">Multi-pass membrane protein</topology>
    </subcellularLocation>
</comment>
<dbReference type="PANTHER" id="PTHR31064">
    <property type="entry name" value="POTASSIUM TRANSPORT PROTEIN DDB_G0292412-RELATED"/>
    <property type="match status" value="1"/>
</dbReference>
<keyword evidence="5" id="KW-0406">Ion transport</keyword>
<feature type="compositionally biased region" description="Basic and acidic residues" evidence="7">
    <location>
        <begin position="1531"/>
        <end position="1586"/>
    </location>
</feature>
<feature type="region of interest" description="Disordered" evidence="7">
    <location>
        <begin position="127"/>
        <end position="168"/>
    </location>
</feature>
<evidence type="ECO:0000256" key="2">
    <source>
        <dbReference type="ARBA" id="ARBA00022448"/>
    </source>
</evidence>
<sequence>MIPAQQQAGTTVPSSAAPYAVNPNSAASSLPQQTMLVQQAQQPVMGQPMVMMQQPVMQQPVMQPLVQPFVQPMMMVQPQPMVVMQQQAVAPMMVAQPNPVMQAQVPVTSSPAPAMVMQAPVPVPTQVPVTPSPAPAPEPASPAPAPEPASPAPEIKTSASGGPPSLEKAKETAKAYMFRSGTGAYWKTTIDQLGDMGIGIRLYFDILVLLARTFLLMTICSLPSFLLHGTNTAANWPGESSIFSTLSLGNAGFELEVASELCIREGDDEDLERLPVECGSSMDLPTIAAICSFGEFCACLVLIHAFYASNKLVEELSAKLDDETSEATDYTVFVRGLHPSTTAKDLVNHFSPLYSLAEHTQYSPTKLTALGLSFRKGFKFGLLWLIFLSPLVRLITLEILGSSNSTLAALVGVLSALFVALVTVAVITYKGDKLLTRKLPAEEFDEWAAKKKKSMELQKKKGGASVAPAPAGGEVDPTGAEFRPPPAKPVEDISNTLNPLYLNTWVADVVLVHPNGELIDAFNQRNKMMKKLTHNEAVLKADIDSGDERKSKKAQVKLELLQRKTKKAEDRLAKTQAPNMANDVFGAFVTFNCEQSAQRCIEDYKMTKHWYHRTFMPKHLRVKPPEGGTDKTWASPSKIRVEQAPAPSLVKWENLHVSDTERSVRVAFTTFVTVALLAVSLVIIVTAKRASMTLASAKPNFFLCQEDMPAVALGSYHNHSALQSMKLVHNKDRDTECGENQVYLNYPSIDYDNLNPISFWDEDQGLDPIDRAKLDRAFNRMTSTPPEGGEERRLQACIADCPGPGQSPVNCYELQEFASPGGCARDCPMWLLREYAEELGCDHLLEGGAEDEDADYIEEDYDADYFEEDYDADYFEEDHDEDVHDEEDPPEMEEEAEYYKLCDAPCVNKRKPGPGATSTCGSIGCAIETYKQWCAGADDGSCVFSQDFVEEVVAGPCYDEQRYHDHMRVTCYCDQVLTETVFKGGFNMAWNIVMDKERDLWDADLCEDYISEYGYSQVLSMASVAAVVFINVILKTVLTRLVDFEKHATGSAHSRALTIKITFAQFLNTGLIALFVNAQLSHTHRESLEFEDSIFAQLGLLDGEYKDYYRQWYVNVGAALCTTMLAQIFVPHVGPFVKGFIVRPLMVMMGKKKASTQHELEDLLILDRFEIETRYAALLNFLLVVSMYGAAMPLLFLFASANFGLSFLLDKYALMRINRIPMRYDNRLAKFVVSLLPWVVILQLSTACYQFSTPISAITSDGEGVEIWTLPDWEDPLWREGIVESVLYVSNPFSERLGRLHEKFNQDEAEGMWLFLVADVLPRIIRTNVLPLFVLLRFFVGFGFVYTVFYTPLMMFVHKYLSFITWKFPDFPAPQPDYCGTYAHFPSEEDKKSISETGSLPTELLKLGFFVDKEEVKCKWLEEKESKLGVKRKEGELKKTWEVTDDTSYDMSQNYEYRYVFAFMAKKQLIIENEDKAVVSPDEWDKMLNPPPPPEKVVEVPTVQPVQNVVVGVGGQFKPQIAGQQEFEGEGNAKPDAPEETKAEEAKVEEEKKEGEGGDAKLDTPEEAKAGETKVEEEKKEGEGDAKPGTLEEANAKARRRRKANRSSSAVMVPTHQALSITDQVSFTKLAIMWMLFVTFLSASLLKYFEGKSDASPHLSWKDAIFLSSSGVTASGFNSVDITLFTRSSLNTLIVCTQLGSATLLSLIPVVIRIRAIHRVIPPHHLRTFNLNNYKRVPEWMVEYKALQYLLRIVILYNTLVYVIFGTSLYFAVWNSPSARAVVDASAARGDYAYFAAFHMVTAYNNCGFALQQDSFASLQESPILFIMNMTILCGNVLYPVLLRWFIIFLSSIAKKGRNRKIYLRYLLLNGRHLYCALFGSQQTWLLLLQQMVLIFTQIFMTMLLSSSYHPTFENALFRSVNARHAGFSVSPMNGMSSGVLIMIISFMYEYLAPAPYIAMLKQSDLHSAGAGESFHSAHDGDESNFFGSFDVGEANEGALSSAGLVRFEGQDATPPPSLSLKSRKLSVKMAMDNKPPSHASMMRHSMLARRTHYGRSSVLRRRKSGMRDEEMIDTRLLLLTMYPDGEQVPLKMRIGLRAKAVFFQARVMRGRFLSSVKPDVYFLFFAWWFICSAEKFGVTFDVQVDGSTNQTVSDANKVFDTLFEVVSSFGNVGLTMGEEKPGSVAAFAADLGGWSIFMLCLVQFAGKLRLFPNMTDSALSVIMPIDANEVLSDDWLNKASREGGSGEEEEFLDVDVEDGRYFEAEEAAGAREGGLTEPLIVASST</sequence>
<feature type="compositionally biased region" description="Pro residues" evidence="7">
    <location>
        <begin position="127"/>
        <end position="151"/>
    </location>
</feature>
<dbReference type="InterPro" id="IPR027815">
    <property type="entry name" value="CSC1/OSCA1-like_cyt"/>
</dbReference>